<dbReference type="PANTHER" id="PTHR11845:SF13">
    <property type="entry name" value="5'-DEOXYNUCLEOTIDASE HDDC2"/>
    <property type="match status" value="1"/>
</dbReference>
<evidence type="ECO:0000256" key="7">
    <source>
        <dbReference type="ARBA" id="ARBA00022801"/>
    </source>
</evidence>
<comment type="cofactor">
    <cofactor evidence="2">
        <name>Mn(2+)</name>
        <dbReference type="ChEBI" id="CHEBI:29035"/>
    </cofactor>
</comment>
<evidence type="ECO:0000256" key="2">
    <source>
        <dbReference type="ARBA" id="ARBA00001936"/>
    </source>
</evidence>
<protein>
    <recommendedName>
        <fullName evidence="5">5'-deoxynucleotidase</fullName>
        <ecNumber evidence="5">3.1.3.89</ecNumber>
    </recommendedName>
</protein>
<comment type="subunit">
    <text evidence="4">Homodimer.</text>
</comment>
<dbReference type="GO" id="GO:0002953">
    <property type="term" value="F:5'-deoxynucleotidase activity"/>
    <property type="evidence" value="ECO:0007669"/>
    <property type="project" value="UniProtKB-EC"/>
</dbReference>
<keyword evidence="7 9" id="KW-0378">Hydrolase</keyword>
<evidence type="ECO:0000259" key="8">
    <source>
        <dbReference type="SMART" id="SM00471"/>
    </source>
</evidence>
<evidence type="ECO:0000256" key="1">
    <source>
        <dbReference type="ARBA" id="ARBA00001638"/>
    </source>
</evidence>
<dbReference type="SUPFAM" id="SSF109604">
    <property type="entry name" value="HD-domain/PDEase-like"/>
    <property type="match status" value="1"/>
</dbReference>
<dbReference type="InterPro" id="IPR006674">
    <property type="entry name" value="HD_domain"/>
</dbReference>
<evidence type="ECO:0000313" key="9">
    <source>
        <dbReference type="EMBL" id="KKU06677.1"/>
    </source>
</evidence>
<evidence type="ECO:0000256" key="4">
    <source>
        <dbReference type="ARBA" id="ARBA00011738"/>
    </source>
</evidence>
<gene>
    <name evidence="9" type="ORF">UX10_C0026G0005</name>
</gene>
<comment type="catalytic activity">
    <reaction evidence="1">
        <text>a 2'-deoxyribonucleoside 5'-phosphate + H2O = a 2'-deoxyribonucleoside + phosphate</text>
        <dbReference type="Rhea" id="RHEA:36167"/>
        <dbReference type="ChEBI" id="CHEBI:15377"/>
        <dbReference type="ChEBI" id="CHEBI:18274"/>
        <dbReference type="ChEBI" id="CHEBI:43474"/>
        <dbReference type="ChEBI" id="CHEBI:65317"/>
        <dbReference type="EC" id="3.1.3.89"/>
    </reaction>
</comment>
<dbReference type="Proteomes" id="UP000033999">
    <property type="component" value="Unassembled WGS sequence"/>
</dbReference>
<reference evidence="9 10" key="1">
    <citation type="journal article" date="2015" name="Nature">
        <title>rRNA introns, odd ribosomes, and small enigmatic genomes across a large radiation of phyla.</title>
        <authorList>
            <person name="Brown C.T."/>
            <person name="Hug L.A."/>
            <person name="Thomas B.C."/>
            <person name="Sharon I."/>
            <person name="Castelle C.J."/>
            <person name="Singh A."/>
            <person name="Wilkins M.J."/>
            <person name="Williams K.H."/>
            <person name="Banfield J.F."/>
        </authorList>
    </citation>
    <scope>NUCLEOTIDE SEQUENCE [LARGE SCALE GENOMIC DNA]</scope>
</reference>
<comment type="caution">
    <text evidence="9">The sequence shown here is derived from an EMBL/GenBank/DDBJ whole genome shotgun (WGS) entry which is preliminary data.</text>
</comment>
<dbReference type="Pfam" id="PF13023">
    <property type="entry name" value="HD_3"/>
    <property type="match status" value="1"/>
</dbReference>
<evidence type="ECO:0000256" key="5">
    <source>
        <dbReference type="ARBA" id="ARBA00012964"/>
    </source>
</evidence>
<feature type="domain" description="HD/PDEase" evidence="8">
    <location>
        <begin position="30"/>
        <end position="141"/>
    </location>
</feature>
<name>A0A0G1MF30_9BACT</name>
<dbReference type="EMBL" id="LCKX01000026">
    <property type="protein sequence ID" value="KKU06677.1"/>
    <property type="molecule type" value="Genomic_DNA"/>
</dbReference>
<dbReference type="InterPro" id="IPR039356">
    <property type="entry name" value="YfbR/HDDC2"/>
</dbReference>
<dbReference type="GO" id="GO:0046872">
    <property type="term" value="F:metal ion binding"/>
    <property type="evidence" value="ECO:0007669"/>
    <property type="project" value="UniProtKB-KW"/>
</dbReference>
<accession>A0A0G1MF30</accession>
<evidence type="ECO:0000313" key="10">
    <source>
        <dbReference type="Proteomes" id="UP000033999"/>
    </source>
</evidence>
<proteinExistence type="predicted"/>
<evidence type="ECO:0000256" key="3">
    <source>
        <dbReference type="ARBA" id="ARBA00001941"/>
    </source>
</evidence>
<keyword evidence="6" id="KW-0479">Metal-binding</keyword>
<dbReference type="InterPro" id="IPR003607">
    <property type="entry name" value="HD/PDEase_dom"/>
</dbReference>
<organism evidence="9 10">
    <name type="scientific">Candidatus Magasanikbacteria bacterium GW2011_GWA2_45_39</name>
    <dbReference type="NCBI Taxonomy" id="1619041"/>
    <lineage>
        <taxon>Bacteria</taxon>
        <taxon>Candidatus Magasanikiibacteriota</taxon>
    </lineage>
</organism>
<dbReference type="CDD" id="cd00077">
    <property type="entry name" value="HDc"/>
    <property type="match status" value="1"/>
</dbReference>
<sequence>MSTPRDIELLFEIGSLRHTQRGWRQHLATNCATDLEHTVRVAFLALVIARREGAGNEETILKMALAHDIAETRTSDLSYVQKAYVKSDEPSALHDMLAGTHLADFEPIVTAYERRDTIEAKIVKDADNLDVDLELKELEEKGHQLPIKWRDFRRLIRDEKLYTDSAKKMWDDIQTSNVSSWHMACNKWLKIPNAGK</sequence>
<dbReference type="AlphaFoldDB" id="A0A0G1MF30"/>
<dbReference type="EC" id="3.1.3.89" evidence="5"/>
<dbReference type="SMART" id="SM00471">
    <property type="entry name" value="HDc"/>
    <property type="match status" value="1"/>
</dbReference>
<dbReference type="GO" id="GO:0005737">
    <property type="term" value="C:cytoplasm"/>
    <property type="evidence" value="ECO:0007669"/>
    <property type="project" value="TreeGrafter"/>
</dbReference>
<dbReference type="Gene3D" id="1.10.3210.10">
    <property type="entry name" value="Hypothetical protein af1432"/>
    <property type="match status" value="1"/>
</dbReference>
<comment type="cofactor">
    <cofactor evidence="3">
        <name>Co(2+)</name>
        <dbReference type="ChEBI" id="CHEBI:48828"/>
    </cofactor>
</comment>
<evidence type="ECO:0000256" key="6">
    <source>
        <dbReference type="ARBA" id="ARBA00022723"/>
    </source>
</evidence>
<dbReference type="PANTHER" id="PTHR11845">
    <property type="entry name" value="5'-DEOXYNUCLEOTIDASE HDDC2"/>
    <property type="match status" value="1"/>
</dbReference>